<name>A0ACD2XGW8_9MICO</name>
<gene>
    <name evidence="1" type="ORF">EV639_11138</name>
</gene>
<evidence type="ECO:0000313" key="1">
    <source>
        <dbReference type="EMBL" id="TCO34769.1"/>
    </source>
</evidence>
<proteinExistence type="predicted"/>
<reference evidence="1 2" key="1">
    <citation type="journal article" date="2015" name="Stand. Genomic Sci.">
        <title>Genomic Encyclopedia of Bacterial and Archaeal Type Strains, Phase III: the genomes of soil and plant-associated and newly described type strains.</title>
        <authorList>
            <person name="Whitman W.B."/>
            <person name="Woyke T."/>
            <person name="Klenk H.P."/>
            <person name="Zhou Y."/>
            <person name="Lilburn T.G."/>
            <person name="Beck B.J."/>
            <person name="De Vos P."/>
            <person name="Vandamme P."/>
            <person name="Eisen J.A."/>
            <person name="Garrity G."/>
            <person name="Hugenholtz P."/>
            <person name="Kyrpides N.C."/>
        </authorList>
    </citation>
    <scope>NUCLEOTIDE SEQUENCE [LARGE SCALE GENOMIC DNA]</scope>
    <source>
        <strain evidence="1 2">VKM Ac-2596</strain>
    </source>
</reference>
<dbReference type="EMBL" id="SLWP01000011">
    <property type="protein sequence ID" value="TCO34769.1"/>
    <property type="molecule type" value="Genomic_DNA"/>
</dbReference>
<keyword evidence="2" id="KW-1185">Reference proteome</keyword>
<dbReference type="Proteomes" id="UP000295366">
    <property type="component" value="Unassembled WGS sequence"/>
</dbReference>
<comment type="caution">
    <text evidence="1">The sequence shown here is derived from an EMBL/GenBank/DDBJ whole genome shotgun (WGS) entry which is preliminary data.</text>
</comment>
<protein>
    <submittedName>
        <fullName evidence="1">Zn-dependent peptidase</fullName>
    </submittedName>
</protein>
<sequence>MLTVPPVLWPRVGTMNHGVPLPLEQPETTIPAAGGSLVRRSVLPSGVRILSEAVPGARSATIGFWVAAGSRDERAGRSASGSEPAVPSNVGSTHFLEHLLFKGTRTRSALDIAVAFDSVGGEHNALTAKEYTCYYAKIQDRDLPMAVEVIADMVTSSLIDQDEFETERGVILEELAMADDDPADVAGERLFEAVFGDHALGRPIGGTAATIGEATREAVWAHYRAAYRPRDLVVTVAGAVDHDALVGLLTRVLASDGWDLGTPSAPVERRVGGTAVYARGSALSVVHRPTEQANLLLGFPGLAAGDDRRMTMGVLNSILGGGMSSRLFQEVREKRGLAYSVYSFAPSYSDAGLFGLYAACTPAKAGTVAELLLAEFHRLAEQGVSADELTRARGQLSGAAALALEDSDTRMSRLGRAELTFGEFVDLDESLRRLALVGAEDVQALAADLAGGPLSISAVGAIDPSTFAGITGVASVSAI</sequence>
<organism evidence="1 2">
    <name type="scientific">Rathayibacter tanaceti</name>
    <dbReference type="NCBI Taxonomy" id="1671680"/>
    <lineage>
        <taxon>Bacteria</taxon>
        <taxon>Bacillati</taxon>
        <taxon>Actinomycetota</taxon>
        <taxon>Actinomycetes</taxon>
        <taxon>Micrococcales</taxon>
        <taxon>Microbacteriaceae</taxon>
        <taxon>Rathayibacter</taxon>
    </lineage>
</organism>
<accession>A0ACD2XGW8</accession>
<evidence type="ECO:0000313" key="2">
    <source>
        <dbReference type="Proteomes" id="UP000295366"/>
    </source>
</evidence>